<dbReference type="RefSeq" id="WP_228346572.1">
    <property type="nucleotide sequence ID" value="NZ_CP046056.1"/>
</dbReference>
<gene>
    <name evidence="1" type="ORF">GJQ55_05775</name>
</gene>
<protein>
    <submittedName>
        <fullName evidence="1">Uncharacterized protein</fullName>
    </submittedName>
</protein>
<evidence type="ECO:0000313" key="1">
    <source>
        <dbReference type="EMBL" id="QQD24020.1"/>
    </source>
</evidence>
<sequence>MGSFLWASWFGLLAGKKKAAIPGQECGVVAGTAELTVTTTPALVWLGRFSAASFMPAKRVTAFMPGNADIG</sequence>
<proteinExistence type="predicted"/>
<evidence type="ECO:0000313" key="2">
    <source>
        <dbReference type="Proteomes" id="UP000596074"/>
    </source>
</evidence>
<dbReference type="KEGG" id="vcw:GJQ55_05775"/>
<organism evidence="1 2">
    <name type="scientific">Venatoribacter cucullus</name>
    <dbReference type="NCBI Taxonomy" id="2661630"/>
    <lineage>
        <taxon>Bacteria</taxon>
        <taxon>Pseudomonadati</taxon>
        <taxon>Pseudomonadota</taxon>
        <taxon>Gammaproteobacteria</taxon>
        <taxon>Oceanospirillales</taxon>
        <taxon>Oceanospirillaceae</taxon>
        <taxon>Venatoribacter</taxon>
    </lineage>
</organism>
<reference evidence="1 2" key="1">
    <citation type="submission" date="2019-11" db="EMBL/GenBank/DDBJ databases">
        <title>Venatorbacter sp. nov. a predator of Campylobacter and other Gram-negative bacteria.</title>
        <authorList>
            <person name="Saeedi A."/>
            <person name="Cummings N.J."/>
            <person name="Connerton I.F."/>
            <person name="Connerton P.L."/>
        </authorList>
    </citation>
    <scope>NUCLEOTIDE SEQUENCE [LARGE SCALE GENOMIC DNA]</scope>
    <source>
        <strain evidence="1">XL5</strain>
    </source>
</reference>
<dbReference type="EMBL" id="CP046056">
    <property type="protein sequence ID" value="QQD24020.1"/>
    <property type="molecule type" value="Genomic_DNA"/>
</dbReference>
<dbReference type="Proteomes" id="UP000596074">
    <property type="component" value="Chromosome"/>
</dbReference>
<dbReference type="AlphaFoldDB" id="A0A9X7UW63"/>
<accession>A0A9X7UW63</accession>
<name>A0A9X7UW63_9GAMM</name>
<keyword evidence="2" id="KW-1185">Reference proteome</keyword>